<feature type="transmembrane region" description="Helical" evidence="7">
    <location>
        <begin position="349"/>
        <end position="367"/>
    </location>
</feature>
<dbReference type="Pfam" id="PF13520">
    <property type="entry name" value="AA_permease_2"/>
    <property type="match status" value="1"/>
</dbReference>
<feature type="transmembrane region" description="Helical" evidence="7">
    <location>
        <begin position="440"/>
        <end position="458"/>
    </location>
</feature>
<reference evidence="8" key="1">
    <citation type="journal article" date="2014" name="Int. J. Syst. Evol. Microbiol.">
        <title>Complete genome sequence of Corynebacterium casei LMG S-19264T (=DSM 44701T), isolated from a smear-ripened cheese.</title>
        <authorList>
            <consortium name="US DOE Joint Genome Institute (JGI-PGF)"/>
            <person name="Walter F."/>
            <person name="Albersmeier A."/>
            <person name="Kalinowski J."/>
            <person name="Ruckert C."/>
        </authorList>
    </citation>
    <scope>NUCLEOTIDE SEQUENCE</scope>
    <source>
        <strain evidence="8">JCM 14371</strain>
    </source>
</reference>
<keyword evidence="4 7" id="KW-0812">Transmembrane</keyword>
<feature type="transmembrane region" description="Helical" evidence="7">
    <location>
        <begin position="179"/>
        <end position="197"/>
    </location>
</feature>
<feature type="transmembrane region" description="Helical" evidence="7">
    <location>
        <begin position="299"/>
        <end position="322"/>
    </location>
</feature>
<keyword evidence="3" id="KW-1003">Cell membrane</keyword>
<evidence type="ECO:0000313" key="8">
    <source>
        <dbReference type="EMBL" id="GGJ63194.1"/>
    </source>
</evidence>
<sequence length="489" mass="52373">MVQDVSEVQMHSDQVVQAVTPQVVKPKLGLWSVVMVIYFCVAGGAYGLEGVVSASAPGMAILLVIVTPFIWSIPTVLMVTELSTAMPVAGGYYAWVKRALGPFWGFVEAWTSWLYGIVITSSFAVLFVDYLSSLLGQLFNFTLLDTSRVAHWLVAIGMTAFFAYINVRGAKTVGDSTKLFAALVLAPFVVMAVLALVKYLQHPNAVYLPVTPTGTSPLAAFGLGLFVVMYNYLGWDGISTVLDEIDNPLKTLPKAMVFSVLLVIVAYLVPLLSGLVSGFDWTKWEAGKWPDIAALIGGRWLGVWVAIGGLFSAAGLFTAVLLSSSRLPFVLAADHYLPPAITRLHPRYGTPYVAIIVCSVLLAVLETGTFDSLLVTTVILYGVALLLEFAALVALRVKEPRMRRPFRVPGGTVGAALIAVPPAAILILAAVSTYQSDGTAFLWTSLGALATGPVAYLITRTFVKKGRPDVHVPIEYDDAPVTLPTTGGV</sequence>
<feature type="transmembrane region" description="Helical" evidence="7">
    <location>
        <begin position="256"/>
        <end position="279"/>
    </location>
</feature>
<dbReference type="InterPro" id="IPR002293">
    <property type="entry name" value="AA/rel_permease1"/>
</dbReference>
<name>A0A917P653_9DEIO</name>
<dbReference type="PANTHER" id="PTHR45826">
    <property type="entry name" value="POLYAMINE TRANSPORTER PUT1"/>
    <property type="match status" value="1"/>
</dbReference>
<evidence type="ECO:0000256" key="3">
    <source>
        <dbReference type="ARBA" id="ARBA00022475"/>
    </source>
</evidence>
<evidence type="ECO:0000256" key="5">
    <source>
        <dbReference type="ARBA" id="ARBA00022989"/>
    </source>
</evidence>
<keyword evidence="9" id="KW-1185">Reference proteome</keyword>
<dbReference type="GO" id="GO:0005886">
    <property type="term" value="C:plasma membrane"/>
    <property type="evidence" value="ECO:0007669"/>
    <property type="project" value="UniProtKB-SubCell"/>
</dbReference>
<dbReference type="Gene3D" id="1.20.1740.10">
    <property type="entry name" value="Amino acid/polyamine transporter I"/>
    <property type="match status" value="1"/>
</dbReference>
<dbReference type="InterPro" id="IPR044566">
    <property type="entry name" value="RMV1-like"/>
</dbReference>
<dbReference type="EMBL" id="BMOE01000001">
    <property type="protein sequence ID" value="GGJ63194.1"/>
    <property type="molecule type" value="Genomic_DNA"/>
</dbReference>
<feature type="transmembrane region" description="Helical" evidence="7">
    <location>
        <begin position="415"/>
        <end position="434"/>
    </location>
</feature>
<feature type="transmembrane region" description="Helical" evidence="7">
    <location>
        <begin position="103"/>
        <end position="128"/>
    </location>
</feature>
<evidence type="ECO:0000256" key="2">
    <source>
        <dbReference type="ARBA" id="ARBA00022448"/>
    </source>
</evidence>
<accession>A0A917P653</accession>
<dbReference type="AlphaFoldDB" id="A0A917P653"/>
<dbReference type="PIRSF" id="PIRSF006060">
    <property type="entry name" value="AA_transporter"/>
    <property type="match status" value="1"/>
</dbReference>
<evidence type="ECO:0000256" key="6">
    <source>
        <dbReference type="ARBA" id="ARBA00023136"/>
    </source>
</evidence>
<evidence type="ECO:0000256" key="1">
    <source>
        <dbReference type="ARBA" id="ARBA00004651"/>
    </source>
</evidence>
<keyword evidence="6 7" id="KW-0472">Membrane</keyword>
<organism evidence="8 9">
    <name type="scientific">Deinococcus aquiradiocola</name>
    <dbReference type="NCBI Taxonomy" id="393059"/>
    <lineage>
        <taxon>Bacteria</taxon>
        <taxon>Thermotogati</taxon>
        <taxon>Deinococcota</taxon>
        <taxon>Deinococci</taxon>
        <taxon>Deinococcales</taxon>
        <taxon>Deinococcaceae</taxon>
        <taxon>Deinococcus</taxon>
    </lineage>
</organism>
<evidence type="ECO:0000313" key="9">
    <source>
        <dbReference type="Proteomes" id="UP000635726"/>
    </source>
</evidence>
<proteinExistence type="predicted"/>
<keyword evidence="5 7" id="KW-1133">Transmembrane helix</keyword>
<feature type="transmembrane region" description="Helical" evidence="7">
    <location>
        <begin position="60"/>
        <end position="82"/>
    </location>
</feature>
<comment type="caution">
    <text evidence="8">The sequence shown here is derived from an EMBL/GenBank/DDBJ whole genome shotgun (WGS) entry which is preliminary data.</text>
</comment>
<dbReference type="Proteomes" id="UP000635726">
    <property type="component" value="Unassembled WGS sequence"/>
</dbReference>
<dbReference type="GO" id="GO:0022857">
    <property type="term" value="F:transmembrane transporter activity"/>
    <property type="evidence" value="ECO:0007669"/>
    <property type="project" value="InterPro"/>
</dbReference>
<comment type="subcellular location">
    <subcellularLocation>
        <location evidence="1">Cell membrane</location>
        <topology evidence="1">Multi-pass membrane protein</topology>
    </subcellularLocation>
</comment>
<dbReference type="RefSeq" id="WP_188960529.1">
    <property type="nucleotide sequence ID" value="NZ_BMOE01000001.1"/>
</dbReference>
<feature type="transmembrane region" description="Helical" evidence="7">
    <location>
        <begin position="28"/>
        <end position="48"/>
    </location>
</feature>
<gene>
    <name evidence="8" type="ORF">GCM10008939_03850</name>
</gene>
<protein>
    <submittedName>
        <fullName evidence="8">Amino acid permease</fullName>
    </submittedName>
</protein>
<evidence type="ECO:0000256" key="4">
    <source>
        <dbReference type="ARBA" id="ARBA00022692"/>
    </source>
</evidence>
<keyword evidence="2" id="KW-0813">Transport</keyword>
<feature type="transmembrane region" description="Helical" evidence="7">
    <location>
        <begin position="373"/>
        <end position="395"/>
    </location>
</feature>
<evidence type="ECO:0000256" key="7">
    <source>
        <dbReference type="SAM" id="Phobius"/>
    </source>
</evidence>
<feature type="transmembrane region" description="Helical" evidence="7">
    <location>
        <begin position="148"/>
        <end position="167"/>
    </location>
</feature>
<feature type="transmembrane region" description="Helical" evidence="7">
    <location>
        <begin position="217"/>
        <end position="235"/>
    </location>
</feature>
<reference evidence="8" key="2">
    <citation type="submission" date="2020-09" db="EMBL/GenBank/DDBJ databases">
        <authorList>
            <person name="Sun Q."/>
            <person name="Ohkuma M."/>
        </authorList>
    </citation>
    <scope>NUCLEOTIDE SEQUENCE</scope>
    <source>
        <strain evidence="8">JCM 14371</strain>
    </source>
</reference>
<dbReference type="PANTHER" id="PTHR45826:SF2">
    <property type="entry name" value="AMINO ACID TRANSPORTER"/>
    <property type="match status" value="1"/>
</dbReference>